<dbReference type="GO" id="GO:0019441">
    <property type="term" value="P:L-tryptophan catabolic process to kynurenine"/>
    <property type="evidence" value="ECO:0007669"/>
    <property type="project" value="TreeGrafter"/>
</dbReference>
<dbReference type="SUPFAM" id="SSF53383">
    <property type="entry name" value="PLP-dependent transferases"/>
    <property type="match status" value="1"/>
</dbReference>
<comment type="cofactor">
    <cofactor evidence="4 6">
        <name>pyridoxal 5'-phosphate</name>
        <dbReference type="ChEBI" id="CHEBI:597326"/>
    </cofactor>
</comment>
<feature type="binding site" evidence="4">
    <location>
        <position position="100"/>
    </location>
    <ligand>
        <name>pyridoxal 5'-phosphate</name>
        <dbReference type="ChEBI" id="CHEBI:597326"/>
    </ligand>
</feature>
<dbReference type="GO" id="GO:0005737">
    <property type="term" value="C:cytoplasm"/>
    <property type="evidence" value="ECO:0007669"/>
    <property type="project" value="UniProtKB-UniRule"/>
</dbReference>
<keyword evidence="8" id="KW-1185">Reference proteome</keyword>
<feature type="binding site" evidence="4">
    <location>
        <position position="223"/>
    </location>
    <ligand>
        <name>pyridoxal 5'-phosphate</name>
        <dbReference type="ChEBI" id="CHEBI:597326"/>
    </ligand>
</feature>
<dbReference type="EC" id="3.7.1.3" evidence="4 5"/>
<feature type="modified residue" description="N6-(pyridoxal phosphate)lysine" evidence="4">
    <location>
        <position position="224"/>
    </location>
</feature>
<dbReference type="GO" id="GO:0097053">
    <property type="term" value="P:L-kynurenine catabolic process"/>
    <property type="evidence" value="ECO:0007669"/>
    <property type="project" value="UniProtKB-UniRule"/>
</dbReference>
<dbReference type="UniPathway" id="UPA00253">
    <property type="reaction ID" value="UER00329"/>
</dbReference>
<evidence type="ECO:0000256" key="1">
    <source>
        <dbReference type="ARBA" id="ARBA00022642"/>
    </source>
</evidence>
<evidence type="ECO:0000256" key="6">
    <source>
        <dbReference type="PIRNR" id="PIRNR038800"/>
    </source>
</evidence>
<dbReference type="UniPathway" id="UPA00334">
    <property type="reaction ID" value="UER00455"/>
</dbReference>
<comment type="pathway">
    <text evidence="4 6">Amino-acid degradation; L-kynurenine degradation; L-alanine and anthranilate from L-kynurenine: step 1/1.</text>
</comment>
<dbReference type="OrthoDB" id="9812626at2"/>
<evidence type="ECO:0000256" key="3">
    <source>
        <dbReference type="ARBA" id="ARBA00022898"/>
    </source>
</evidence>
<keyword evidence="1 4" id="KW-0662">Pyridine nucleotide biosynthesis</keyword>
<dbReference type="InterPro" id="IPR015421">
    <property type="entry name" value="PyrdxlP-dep_Trfase_major"/>
</dbReference>
<comment type="pathway">
    <text evidence="4 6">Cofactor biosynthesis; NAD(+) biosynthesis; quinolinate from L-kynurenine: step 2/3.</text>
</comment>
<comment type="catalytic activity">
    <reaction evidence="6">
        <text>3-hydroxy-L-kynurenine + H2O = 3-hydroxyanthranilate + L-alanine + H(+)</text>
        <dbReference type="Rhea" id="RHEA:25143"/>
        <dbReference type="ChEBI" id="CHEBI:15377"/>
        <dbReference type="ChEBI" id="CHEBI:15378"/>
        <dbReference type="ChEBI" id="CHEBI:36559"/>
        <dbReference type="ChEBI" id="CHEBI:57972"/>
        <dbReference type="ChEBI" id="CHEBI:58125"/>
        <dbReference type="EC" id="3.7.1.3"/>
    </reaction>
</comment>
<comment type="caution">
    <text evidence="4">Lacks conserved residue(s) required for the propagation of feature annotation.</text>
</comment>
<feature type="binding site" evidence="4">
    <location>
        <begin position="127"/>
        <end position="130"/>
    </location>
    <ligand>
        <name>pyridoxal 5'-phosphate</name>
        <dbReference type="ChEBI" id="CHEBI:597326"/>
    </ligand>
</feature>
<evidence type="ECO:0000313" key="7">
    <source>
        <dbReference type="EMBL" id="RMB07682.1"/>
    </source>
</evidence>
<gene>
    <name evidence="4" type="primary">kynU</name>
    <name evidence="7" type="ORF">BXY39_1769</name>
</gene>
<dbReference type="EMBL" id="REFR01000011">
    <property type="protein sequence ID" value="RMB07682.1"/>
    <property type="molecule type" value="Genomic_DNA"/>
</dbReference>
<dbReference type="GO" id="GO:0030170">
    <property type="term" value="F:pyridoxal phosphate binding"/>
    <property type="evidence" value="ECO:0007669"/>
    <property type="project" value="UniProtKB-UniRule"/>
</dbReference>
<dbReference type="PANTHER" id="PTHR14084:SF0">
    <property type="entry name" value="KYNURENINASE"/>
    <property type="match status" value="1"/>
</dbReference>
<dbReference type="HAMAP" id="MF_01970">
    <property type="entry name" value="Kynureninase"/>
    <property type="match status" value="1"/>
</dbReference>
<accession>A0A3M0CEB3</accession>
<sequence>MSFPDADTCRTLDNRDPLRPWRDAFRLPDGVIYLNGNSLGPLPKAVPPRLEKTVLTDWSIGLTKSWNAAGWFGLPARVGGRIAPLIGAHPHEVIMADTVSANLFKLAAAACRLRPERHIILAAEDDFPTDLYMMQGLTDFMAGDKRLVTVPRTGLAKAVDGDTALVLVSHVHYVSADIADMAAVTRAAQQKGALILWDLSHSAGAVPVDLTAAGADFAVGCGYKYLNGGPGAPAFVYAAERHHETVRQPLTGWFGHARPFAFNARYEPAAGMTKLLTGTTGILGAAALDAALDVFDRVDMALAREKSLALSSLFIDALDSDLSEYGFTLASPREGARRGGHVTIRHPHGYQIVQALIDHGVIGDFRAPDYMRFGFAPLYLGYSDVHQAVERIRTVMDSGLWRAPHYGVRKTVT</sequence>
<dbReference type="AlphaFoldDB" id="A0A3M0CEB3"/>
<dbReference type="Gene3D" id="3.90.1150.10">
    <property type="entry name" value="Aspartate Aminotransferase, domain 1"/>
    <property type="match status" value="1"/>
</dbReference>
<name>A0A3M0CEB3_9PROT</name>
<dbReference type="GO" id="GO:0030429">
    <property type="term" value="F:kynureninase activity"/>
    <property type="evidence" value="ECO:0007669"/>
    <property type="project" value="UniProtKB-UniRule"/>
</dbReference>
<dbReference type="PANTHER" id="PTHR14084">
    <property type="entry name" value="KYNURENINASE"/>
    <property type="match status" value="1"/>
</dbReference>
<comment type="caution">
    <text evidence="7">The sequence shown here is derived from an EMBL/GenBank/DDBJ whole genome shotgun (WGS) entry which is preliminary data.</text>
</comment>
<keyword evidence="2 4" id="KW-0378">Hydrolase</keyword>
<comment type="function">
    <text evidence="4 6">Catalyzes the cleavage of L-kynurenine (L-Kyn) and L-3-hydroxykynurenine (L-3OHKyn) into anthranilic acid (AA) and 3-hydroxyanthranilic acid (3-OHAA), respectively.</text>
</comment>
<organism evidence="7 8">
    <name type="scientific">Eilatimonas milleporae</name>
    <dbReference type="NCBI Taxonomy" id="911205"/>
    <lineage>
        <taxon>Bacteria</taxon>
        <taxon>Pseudomonadati</taxon>
        <taxon>Pseudomonadota</taxon>
        <taxon>Alphaproteobacteria</taxon>
        <taxon>Kordiimonadales</taxon>
        <taxon>Kordiimonadaceae</taxon>
        <taxon>Eilatimonas</taxon>
    </lineage>
</organism>
<comment type="subunit">
    <text evidence="4 6">Homodimer.</text>
</comment>
<feature type="binding site" evidence="4">
    <location>
        <position position="201"/>
    </location>
    <ligand>
        <name>pyridoxal 5'-phosphate</name>
        <dbReference type="ChEBI" id="CHEBI:597326"/>
    </ligand>
</feature>
<feature type="binding site" evidence="4">
    <location>
        <position position="253"/>
    </location>
    <ligand>
        <name>pyridoxal 5'-phosphate</name>
        <dbReference type="ChEBI" id="CHEBI:597326"/>
    </ligand>
</feature>
<comment type="similarity">
    <text evidence="4 6">Belongs to the kynureninase family.</text>
</comment>
<dbReference type="InterPro" id="IPR015422">
    <property type="entry name" value="PyrdxlP-dep_Trfase_small"/>
</dbReference>
<evidence type="ECO:0000256" key="5">
    <source>
        <dbReference type="NCBIfam" id="TIGR01814"/>
    </source>
</evidence>
<dbReference type="Pfam" id="PF22580">
    <property type="entry name" value="KYNU_C"/>
    <property type="match status" value="1"/>
</dbReference>
<evidence type="ECO:0000256" key="2">
    <source>
        <dbReference type="ARBA" id="ARBA00022801"/>
    </source>
</evidence>
<protein>
    <recommendedName>
        <fullName evidence="4 5">Kynureninase</fullName>
        <ecNumber evidence="4 5">3.7.1.3</ecNumber>
    </recommendedName>
    <alternativeName>
        <fullName evidence="4">L-kynurenine hydrolase</fullName>
    </alternativeName>
</protein>
<dbReference type="GO" id="GO:0019805">
    <property type="term" value="P:quinolinate biosynthetic process"/>
    <property type="evidence" value="ECO:0007669"/>
    <property type="project" value="UniProtKB-UniRule"/>
</dbReference>
<feature type="binding site" evidence="4">
    <location>
        <position position="279"/>
    </location>
    <ligand>
        <name>pyridoxal 5'-phosphate</name>
        <dbReference type="ChEBI" id="CHEBI:597326"/>
    </ligand>
</feature>
<dbReference type="InterPro" id="IPR015424">
    <property type="entry name" value="PyrdxlP-dep_Trfase"/>
</dbReference>
<comment type="catalytic activity">
    <reaction evidence="4 6">
        <text>L-kynurenine + H2O = anthranilate + L-alanine + H(+)</text>
        <dbReference type="Rhea" id="RHEA:16813"/>
        <dbReference type="ChEBI" id="CHEBI:15377"/>
        <dbReference type="ChEBI" id="CHEBI:15378"/>
        <dbReference type="ChEBI" id="CHEBI:16567"/>
        <dbReference type="ChEBI" id="CHEBI:57959"/>
        <dbReference type="ChEBI" id="CHEBI:57972"/>
        <dbReference type="EC" id="3.7.1.3"/>
    </reaction>
</comment>
<dbReference type="Gene3D" id="3.40.640.10">
    <property type="entry name" value="Type I PLP-dependent aspartate aminotransferase-like (Major domain)"/>
    <property type="match status" value="1"/>
</dbReference>
<dbReference type="PIRSF" id="PIRSF038800">
    <property type="entry name" value="KYNU"/>
    <property type="match status" value="1"/>
</dbReference>
<dbReference type="Proteomes" id="UP000271227">
    <property type="component" value="Unassembled WGS sequence"/>
</dbReference>
<evidence type="ECO:0000256" key="4">
    <source>
        <dbReference type="HAMAP-Rule" id="MF_01970"/>
    </source>
</evidence>
<feature type="binding site" evidence="4">
    <location>
        <position position="198"/>
    </location>
    <ligand>
        <name>pyridoxal 5'-phosphate</name>
        <dbReference type="ChEBI" id="CHEBI:597326"/>
    </ligand>
</feature>
<proteinExistence type="inferred from homology"/>
<dbReference type="RefSeq" id="WP_121938483.1">
    <property type="nucleotide sequence ID" value="NZ_REFR01000011.1"/>
</dbReference>
<evidence type="ECO:0000313" key="8">
    <source>
        <dbReference type="Proteomes" id="UP000271227"/>
    </source>
</evidence>
<dbReference type="NCBIfam" id="TIGR01814">
    <property type="entry name" value="kynureninase"/>
    <property type="match status" value="1"/>
</dbReference>
<keyword evidence="3 4" id="KW-0663">Pyridoxal phosphate</keyword>
<reference evidence="7 8" key="1">
    <citation type="submission" date="2018-10" db="EMBL/GenBank/DDBJ databases">
        <title>Genomic Encyclopedia of Archaeal and Bacterial Type Strains, Phase II (KMG-II): from individual species to whole genera.</title>
        <authorList>
            <person name="Goeker M."/>
        </authorList>
    </citation>
    <scope>NUCLEOTIDE SEQUENCE [LARGE SCALE GENOMIC DNA]</scope>
    <source>
        <strain evidence="7 8">DSM 25217</strain>
    </source>
</reference>
<dbReference type="InParanoid" id="A0A3M0CEB3"/>
<dbReference type="GO" id="GO:0009435">
    <property type="term" value="P:NAD+ biosynthetic process"/>
    <property type="evidence" value="ECO:0007669"/>
    <property type="project" value="UniProtKB-UniRule"/>
</dbReference>
<dbReference type="GO" id="GO:0043420">
    <property type="term" value="P:anthranilate metabolic process"/>
    <property type="evidence" value="ECO:0007669"/>
    <property type="project" value="TreeGrafter"/>
</dbReference>
<dbReference type="InterPro" id="IPR010111">
    <property type="entry name" value="Kynureninase"/>
</dbReference>